<dbReference type="EMBL" id="LSMT01000379">
    <property type="protein sequence ID" value="PFX19056.1"/>
    <property type="molecule type" value="Genomic_DNA"/>
</dbReference>
<name>A0A2B4RPE6_STYPI</name>
<protein>
    <submittedName>
        <fullName evidence="1">Uncharacterized protein</fullName>
    </submittedName>
</protein>
<sequence>MGETSEAYIVVSLAYNLRDTSGWEQRALRDAVKFHLSLAKYNITIVTGTTCTQVEKTVEEERAVRVTYESERLLDHQGKLSLDKSVGSQITKEGIDDGLVDLKTSMKNGETKTLHGVNKTMSLEEINDQNFDFVSLARYNIVIVTGTTCKHVEKTVEGDLLMWILLLAAAEFPSACIDGK</sequence>
<evidence type="ECO:0000313" key="1">
    <source>
        <dbReference type="EMBL" id="PFX19056.1"/>
    </source>
</evidence>
<gene>
    <name evidence="1" type="ORF">AWC38_SpisGene16543</name>
</gene>
<dbReference type="OrthoDB" id="5980977at2759"/>
<proteinExistence type="predicted"/>
<comment type="caution">
    <text evidence="1">The sequence shown here is derived from an EMBL/GenBank/DDBJ whole genome shotgun (WGS) entry which is preliminary data.</text>
</comment>
<dbReference type="AlphaFoldDB" id="A0A2B4RPE6"/>
<organism evidence="1 2">
    <name type="scientific">Stylophora pistillata</name>
    <name type="common">Smooth cauliflower coral</name>
    <dbReference type="NCBI Taxonomy" id="50429"/>
    <lineage>
        <taxon>Eukaryota</taxon>
        <taxon>Metazoa</taxon>
        <taxon>Cnidaria</taxon>
        <taxon>Anthozoa</taxon>
        <taxon>Hexacorallia</taxon>
        <taxon>Scleractinia</taxon>
        <taxon>Astrocoeniina</taxon>
        <taxon>Pocilloporidae</taxon>
        <taxon>Stylophora</taxon>
    </lineage>
</organism>
<accession>A0A2B4RPE6</accession>
<dbReference type="Proteomes" id="UP000225706">
    <property type="component" value="Unassembled WGS sequence"/>
</dbReference>
<reference evidence="2" key="1">
    <citation type="journal article" date="2017" name="bioRxiv">
        <title>Comparative analysis of the genomes of Stylophora pistillata and Acropora digitifera provides evidence for extensive differences between species of corals.</title>
        <authorList>
            <person name="Voolstra C.R."/>
            <person name="Li Y."/>
            <person name="Liew Y.J."/>
            <person name="Baumgarten S."/>
            <person name="Zoccola D."/>
            <person name="Flot J.-F."/>
            <person name="Tambutte S."/>
            <person name="Allemand D."/>
            <person name="Aranda M."/>
        </authorList>
    </citation>
    <scope>NUCLEOTIDE SEQUENCE [LARGE SCALE GENOMIC DNA]</scope>
</reference>
<keyword evidence="2" id="KW-1185">Reference proteome</keyword>
<evidence type="ECO:0000313" key="2">
    <source>
        <dbReference type="Proteomes" id="UP000225706"/>
    </source>
</evidence>